<dbReference type="GO" id="GO:1901135">
    <property type="term" value="P:carbohydrate derivative metabolic process"/>
    <property type="evidence" value="ECO:0007669"/>
    <property type="project" value="InterPro"/>
</dbReference>
<dbReference type="CDD" id="cd05013">
    <property type="entry name" value="SIS_RpiR"/>
    <property type="match status" value="1"/>
</dbReference>
<dbReference type="Gene3D" id="1.10.10.10">
    <property type="entry name" value="Winged helix-like DNA-binding domain superfamily/Winged helix DNA-binding domain"/>
    <property type="match status" value="1"/>
</dbReference>
<sequence length="287" mass="32565">MSQNQPQIPVFYTIRSQIDHMPRIQKKIAQYVFEHPTEVINMSLRELAQAIGVKSDSAIVRFFKSLGFAGYYEFKVSLATEIAGKSFHRMYEDISMEDDFRTVKQKLFQATMRVLDENLSALDEEQLEQAVTLIEQSNRLFFLGFGTAGTVAYDGYFKFSELGFTCHYSSDPHFNASILSEPRIGDVLFCISYTGETRDVLVPAERAKPPAKIIALTRAEDSPLKTIADVCIATVAEKKNYSVDVMLTRLVQMSVINTLYLMVGLRQGPQILDKLSNMYRSVSYLRV</sequence>
<dbReference type="InterPro" id="IPR046348">
    <property type="entry name" value="SIS_dom_sf"/>
</dbReference>
<organism evidence="6">
    <name type="scientific">Candidatus Moduliflexus flocculans</name>
    <dbReference type="NCBI Taxonomy" id="1499966"/>
    <lineage>
        <taxon>Bacteria</taxon>
        <taxon>Candidatus Moduliflexota</taxon>
        <taxon>Candidatus Moduliflexia</taxon>
        <taxon>Candidatus Moduliflexales</taxon>
        <taxon>Candidatus Moduliflexaceae</taxon>
    </lineage>
</organism>
<dbReference type="InterPro" id="IPR036388">
    <property type="entry name" value="WH-like_DNA-bd_sf"/>
</dbReference>
<feature type="domain" description="SIS" evidence="5">
    <location>
        <begin position="130"/>
        <end position="269"/>
    </location>
</feature>
<dbReference type="InterPro" id="IPR000281">
    <property type="entry name" value="HTH_RpiR"/>
</dbReference>
<dbReference type="PANTHER" id="PTHR30514">
    <property type="entry name" value="GLUCOKINASE"/>
    <property type="match status" value="1"/>
</dbReference>
<gene>
    <name evidence="6" type="ORF">U14_01683</name>
</gene>
<dbReference type="PANTHER" id="PTHR30514:SF1">
    <property type="entry name" value="HTH-TYPE TRANSCRIPTIONAL REGULATOR HEXR-RELATED"/>
    <property type="match status" value="1"/>
</dbReference>
<dbReference type="PROSITE" id="PS51464">
    <property type="entry name" value="SIS"/>
    <property type="match status" value="1"/>
</dbReference>
<feature type="domain" description="HTH rpiR-type" evidence="4">
    <location>
        <begin position="8"/>
        <end position="85"/>
    </location>
</feature>
<keyword evidence="1" id="KW-0805">Transcription regulation</keyword>
<evidence type="ECO:0000259" key="5">
    <source>
        <dbReference type="PROSITE" id="PS51464"/>
    </source>
</evidence>
<protein>
    <submittedName>
        <fullName evidence="6">Transcriptional regulator, RpiR family</fullName>
    </submittedName>
</protein>
<evidence type="ECO:0000256" key="3">
    <source>
        <dbReference type="ARBA" id="ARBA00023163"/>
    </source>
</evidence>
<evidence type="ECO:0000259" key="4">
    <source>
        <dbReference type="PROSITE" id="PS51071"/>
    </source>
</evidence>
<dbReference type="SUPFAM" id="SSF53697">
    <property type="entry name" value="SIS domain"/>
    <property type="match status" value="1"/>
</dbReference>
<dbReference type="STRING" id="1499966.U14_01683"/>
<accession>A0A0S6VW77</accession>
<dbReference type="GO" id="GO:0003700">
    <property type="term" value="F:DNA-binding transcription factor activity"/>
    <property type="evidence" value="ECO:0007669"/>
    <property type="project" value="InterPro"/>
</dbReference>
<reference evidence="6" key="1">
    <citation type="journal article" date="2015" name="PeerJ">
        <title>First genomic representation of candidate bacterial phylum KSB3 points to enhanced environmental sensing as a trigger of wastewater bulking.</title>
        <authorList>
            <person name="Sekiguchi Y."/>
            <person name="Ohashi A."/>
            <person name="Parks D.H."/>
            <person name="Yamauchi T."/>
            <person name="Tyson G.W."/>
            <person name="Hugenholtz P."/>
        </authorList>
    </citation>
    <scope>NUCLEOTIDE SEQUENCE [LARGE SCALE GENOMIC DNA]</scope>
</reference>
<dbReference type="GO" id="GO:0097367">
    <property type="term" value="F:carbohydrate derivative binding"/>
    <property type="evidence" value="ECO:0007669"/>
    <property type="project" value="InterPro"/>
</dbReference>
<keyword evidence="2" id="KW-0238">DNA-binding</keyword>
<dbReference type="HOGENOM" id="CLU_055769_0_0_0"/>
<dbReference type="InterPro" id="IPR009057">
    <property type="entry name" value="Homeodomain-like_sf"/>
</dbReference>
<dbReference type="Pfam" id="PF01380">
    <property type="entry name" value="SIS"/>
    <property type="match status" value="1"/>
</dbReference>
<evidence type="ECO:0000256" key="2">
    <source>
        <dbReference type="ARBA" id="ARBA00023125"/>
    </source>
</evidence>
<dbReference type="AlphaFoldDB" id="A0A0S6VW77"/>
<dbReference type="SUPFAM" id="SSF46689">
    <property type="entry name" value="Homeodomain-like"/>
    <property type="match status" value="1"/>
</dbReference>
<proteinExistence type="predicted"/>
<dbReference type="GO" id="GO:0003677">
    <property type="term" value="F:DNA binding"/>
    <property type="evidence" value="ECO:0007669"/>
    <property type="project" value="UniProtKB-KW"/>
</dbReference>
<dbReference type="Proteomes" id="UP000030700">
    <property type="component" value="Unassembled WGS sequence"/>
</dbReference>
<dbReference type="InterPro" id="IPR035472">
    <property type="entry name" value="RpiR-like_SIS"/>
</dbReference>
<keyword evidence="7" id="KW-1185">Reference proteome</keyword>
<dbReference type="EMBL" id="DF820456">
    <property type="protein sequence ID" value="GAK50452.1"/>
    <property type="molecule type" value="Genomic_DNA"/>
</dbReference>
<evidence type="ECO:0000313" key="7">
    <source>
        <dbReference type="Proteomes" id="UP000030700"/>
    </source>
</evidence>
<evidence type="ECO:0000256" key="1">
    <source>
        <dbReference type="ARBA" id="ARBA00023015"/>
    </source>
</evidence>
<keyword evidence="3" id="KW-0804">Transcription</keyword>
<dbReference type="InterPro" id="IPR001347">
    <property type="entry name" value="SIS_dom"/>
</dbReference>
<dbReference type="InterPro" id="IPR047640">
    <property type="entry name" value="RpiR-like"/>
</dbReference>
<name>A0A0S6VW77_9BACT</name>
<dbReference type="PROSITE" id="PS51071">
    <property type="entry name" value="HTH_RPIR"/>
    <property type="match status" value="1"/>
</dbReference>
<dbReference type="Pfam" id="PF01418">
    <property type="entry name" value="HTH_6"/>
    <property type="match status" value="1"/>
</dbReference>
<dbReference type="Gene3D" id="3.40.50.10490">
    <property type="entry name" value="Glucose-6-phosphate isomerase like protein, domain 1"/>
    <property type="match status" value="1"/>
</dbReference>
<evidence type="ECO:0000313" key="6">
    <source>
        <dbReference type="EMBL" id="GAK50452.1"/>
    </source>
</evidence>